<keyword evidence="2" id="KW-1185">Reference proteome</keyword>
<sequence length="117" mass="14111">MDMRDSLHFAPSSIWFLSRWELQIQWDRQQRSITMWSKISVVREFDDWRWWFVDGSHYNTDCVAMADLKVDRGKRRQRRLNLCPDARDSHSTLDRDRSCAPMRRLCSLSITVYNAPE</sequence>
<dbReference type="Proteomes" id="UP000019149">
    <property type="component" value="Unassembled WGS sequence"/>
</dbReference>
<gene>
    <name evidence="1" type="ORF">EGR_08525</name>
</gene>
<dbReference type="RefSeq" id="XP_024347810.1">
    <property type="nucleotide sequence ID" value="XM_024497774.1"/>
</dbReference>
<dbReference type="AlphaFoldDB" id="W6UT94"/>
<dbReference type="GeneID" id="36344240"/>
<dbReference type="KEGG" id="egl:EGR_08525"/>
<name>W6UT94_ECHGR</name>
<accession>W6UT94</accession>
<protein>
    <submittedName>
        <fullName evidence="1">Uncharacterized protein</fullName>
    </submittedName>
</protein>
<dbReference type="CTD" id="36344240"/>
<evidence type="ECO:0000313" key="2">
    <source>
        <dbReference type="Proteomes" id="UP000019149"/>
    </source>
</evidence>
<reference evidence="1 2" key="1">
    <citation type="journal article" date="2013" name="Nat. Genet.">
        <title>The genome of the hydatid tapeworm Echinococcus granulosus.</title>
        <authorList>
            <person name="Zheng H."/>
            <person name="Zhang W."/>
            <person name="Zhang L."/>
            <person name="Zhang Z."/>
            <person name="Li J."/>
            <person name="Lu G."/>
            <person name="Zhu Y."/>
            <person name="Wang Y."/>
            <person name="Huang Y."/>
            <person name="Liu J."/>
            <person name="Kang H."/>
            <person name="Chen J."/>
            <person name="Wang L."/>
            <person name="Chen A."/>
            <person name="Yu S."/>
            <person name="Gao Z."/>
            <person name="Jin L."/>
            <person name="Gu W."/>
            <person name="Wang Z."/>
            <person name="Zhao L."/>
            <person name="Shi B."/>
            <person name="Wen H."/>
            <person name="Lin R."/>
            <person name="Jones M.K."/>
            <person name="Brejova B."/>
            <person name="Vinar T."/>
            <person name="Zhao G."/>
            <person name="McManus D.P."/>
            <person name="Chen Z."/>
            <person name="Zhou Y."/>
            <person name="Wang S."/>
        </authorList>
    </citation>
    <scope>NUCLEOTIDE SEQUENCE [LARGE SCALE GENOMIC DNA]</scope>
</reference>
<organism evidence="1 2">
    <name type="scientific">Echinococcus granulosus</name>
    <name type="common">Hydatid tapeworm</name>
    <dbReference type="NCBI Taxonomy" id="6210"/>
    <lineage>
        <taxon>Eukaryota</taxon>
        <taxon>Metazoa</taxon>
        <taxon>Spiralia</taxon>
        <taxon>Lophotrochozoa</taxon>
        <taxon>Platyhelminthes</taxon>
        <taxon>Cestoda</taxon>
        <taxon>Eucestoda</taxon>
        <taxon>Cyclophyllidea</taxon>
        <taxon>Taeniidae</taxon>
        <taxon>Echinococcus</taxon>
        <taxon>Echinococcus granulosus group</taxon>
    </lineage>
</organism>
<proteinExistence type="predicted"/>
<comment type="caution">
    <text evidence="1">The sequence shown here is derived from an EMBL/GenBank/DDBJ whole genome shotgun (WGS) entry which is preliminary data.</text>
</comment>
<evidence type="ECO:0000313" key="1">
    <source>
        <dbReference type="EMBL" id="EUB56614.1"/>
    </source>
</evidence>
<dbReference type="EMBL" id="APAU02000109">
    <property type="protein sequence ID" value="EUB56614.1"/>
    <property type="molecule type" value="Genomic_DNA"/>
</dbReference>